<keyword evidence="3 5" id="KW-1133">Transmembrane helix</keyword>
<dbReference type="PANTHER" id="PTHR14948">
    <property type="entry name" value="NG5"/>
    <property type="match status" value="1"/>
</dbReference>
<keyword evidence="2 5" id="KW-0812">Transmembrane</keyword>
<gene>
    <name evidence="6" type="ORF">I6I88_02770</name>
</gene>
<reference evidence="6 7" key="1">
    <citation type="submission" date="2021-01" db="EMBL/GenBank/DDBJ databases">
        <title>FDA dAtabase for Regulatory Grade micrObial Sequences (FDA-ARGOS): Supporting development and validation of Infectious Disease Dx tests.</title>
        <authorList>
            <person name="Sproer C."/>
            <person name="Gronow S."/>
            <person name="Severitt S."/>
            <person name="Schroder I."/>
            <person name="Tallon L."/>
            <person name="Sadzewicz L."/>
            <person name="Zhao X."/>
            <person name="Boylan J."/>
            <person name="Ott S."/>
            <person name="Bowen H."/>
            <person name="Vavikolanu K."/>
            <person name="Mehta A."/>
            <person name="Aluvathingal J."/>
            <person name="Nadendla S."/>
            <person name="Lowell S."/>
            <person name="Myers T."/>
            <person name="Yan Y."/>
            <person name="Sichtig H."/>
        </authorList>
    </citation>
    <scope>NUCLEOTIDE SEQUENCE [LARGE SCALE GENOMIC DNA]</scope>
    <source>
        <strain evidence="6 7">FDAARGOS_1131</strain>
    </source>
</reference>
<proteinExistence type="predicted"/>
<dbReference type="Proteomes" id="UP000596202">
    <property type="component" value="Chromosome"/>
</dbReference>
<evidence type="ECO:0000256" key="3">
    <source>
        <dbReference type="ARBA" id="ARBA00022989"/>
    </source>
</evidence>
<accession>A0A9Q6ZB70</accession>
<evidence type="ECO:0000256" key="1">
    <source>
        <dbReference type="ARBA" id="ARBA00004370"/>
    </source>
</evidence>
<organism evidence="6 7">
    <name type="scientific">Myroides odoratus</name>
    <name type="common">Flavobacterium odoratum</name>
    <dbReference type="NCBI Taxonomy" id="256"/>
    <lineage>
        <taxon>Bacteria</taxon>
        <taxon>Pseudomonadati</taxon>
        <taxon>Bacteroidota</taxon>
        <taxon>Flavobacteriia</taxon>
        <taxon>Flavobacteriales</taxon>
        <taxon>Flavobacteriaceae</taxon>
        <taxon>Myroides</taxon>
    </lineage>
</organism>
<dbReference type="InterPro" id="IPR051423">
    <property type="entry name" value="CD225/Dispanin"/>
</dbReference>
<dbReference type="OrthoDB" id="1099888at2"/>
<evidence type="ECO:0000256" key="2">
    <source>
        <dbReference type="ARBA" id="ARBA00022692"/>
    </source>
</evidence>
<evidence type="ECO:0000313" key="6">
    <source>
        <dbReference type="EMBL" id="QQU01963.1"/>
    </source>
</evidence>
<feature type="transmembrane region" description="Helical" evidence="5">
    <location>
        <begin position="58"/>
        <end position="78"/>
    </location>
</feature>
<dbReference type="EMBL" id="CP068108">
    <property type="protein sequence ID" value="QQU01963.1"/>
    <property type="molecule type" value="Genomic_DNA"/>
</dbReference>
<dbReference type="PROSITE" id="PS51257">
    <property type="entry name" value="PROKAR_LIPOPROTEIN"/>
    <property type="match status" value="1"/>
</dbReference>
<evidence type="ECO:0000256" key="5">
    <source>
        <dbReference type="SAM" id="Phobius"/>
    </source>
</evidence>
<dbReference type="Pfam" id="PF04505">
    <property type="entry name" value="CD225"/>
    <property type="match status" value="1"/>
</dbReference>
<comment type="subcellular location">
    <subcellularLocation>
        <location evidence="1">Membrane</location>
    </subcellularLocation>
</comment>
<dbReference type="InterPro" id="IPR007593">
    <property type="entry name" value="CD225/Dispanin_fam"/>
</dbReference>
<sequence length="104" mass="11275">MPAKPNNYLALSIVSTILGFCSCIGLLLGIVAIVMSAQSGKKYEQGDYDGAVKAAKNAKIISFIVLAIFVLHIAYSWYNIQQLGGWDAYIETIQEAMRQGQAGM</sequence>
<evidence type="ECO:0000313" key="7">
    <source>
        <dbReference type="Proteomes" id="UP000596202"/>
    </source>
</evidence>
<evidence type="ECO:0000256" key="4">
    <source>
        <dbReference type="ARBA" id="ARBA00023136"/>
    </source>
</evidence>
<feature type="transmembrane region" description="Helical" evidence="5">
    <location>
        <begin position="12"/>
        <end position="37"/>
    </location>
</feature>
<dbReference type="GO" id="GO:0016020">
    <property type="term" value="C:membrane"/>
    <property type="evidence" value="ECO:0007669"/>
    <property type="project" value="UniProtKB-SubCell"/>
</dbReference>
<dbReference type="PANTHER" id="PTHR14948:SF25">
    <property type="entry name" value="DUF4190 DOMAIN-CONTAINING PROTEIN"/>
    <property type="match status" value="1"/>
</dbReference>
<name>A0A9Q6ZB70_MYROD</name>
<protein>
    <submittedName>
        <fullName evidence="6">CD225/dispanin family protein</fullName>
    </submittedName>
</protein>
<keyword evidence="4 5" id="KW-0472">Membrane</keyword>
<dbReference type="AlphaFoldDB" id="A0A9Q6ZB70"/>